<comment type="caution">
    <text evidence="2">The sequence shown here is derived from an EMBL/GenBank/DDBJ whole genome shotgun (WGS) entry which is preliminary data.</text>
</comment>
<accession>J2ZXR7</accession>
<name>J2ZXR7_9EURY</name>
<evidence type="ECO:0000313" key="3">
    <source>
        <dbReference type="Proteomes" id="UP000007813"/>
    </source>
</evidence>
<dbReference type="OrthoDB" id="270905at2157"/>
<keyword evidence="1" id="KW-1133">Transmembrane helix</keyword>
<dbReference type="Proteomes" id="UP000007813">
    <property type="component" value="Unassembled WGS sequence"/>
</dbReference>
<organism evidence="2 3">
    <name type="scientific">Halogranum salarium B-1</name>
    <dbReference type="NCBI Taxonomy" id="1210908"/>
    <lineage>
        <taxon>Archaea</taxon>
        <taxon>Methanobacteriati</taxon>
        <taxon>Methanobacteriota</taxon>
        <taxon>Stenosarchaea group</taxon>
        <taxon>Halobacteria</taxon>
        <taxon>Halobacteriales</taxon>
        <taxon>Haloferacaceae</taxon>
    </lineage>
</organism>
<evidence type="ECO:0000313" key="2">
    <source>
        <dbReference type="EMBL" id="EJN57813.1"/>
    </source>
</evidence>
<dbReference type="RefSeq" id="WP_009376260.1">
    <property type="nucleotide sequence ID" value="NZ_ALJD01000009.1"/>
</dbReference>
<evidence type="ECO:0000256" key="1">
    <source>
        <dbReference type="SAM" id="Phobius"/>
    </source>
</evidence>
<keyword evidence="1" id="KW-0812">Transmembrane</keyword>
<dbReference type="AlphaFoldDB" id="J2ZXR7"/>
<proteinExistence type="predicted"/>
<feature type="transmembrane region" description="Helical" evidence="1">
    <location>
        <begin position="12"/>
        <end position="28"/>
    </location>
</feature>
<sequence length="79" mass="8717">MSVLRASRTRLSTLHVLLVVGGTMYRVNMNLPLTEDLTVALWYLVLGVGWAAMLVGVRIGRETSETSERRVESARGVSN</sequence>
<keyword evidence="1" id="KW-0472">Membrane</keyword>
<feature type="transmembrane region" description="Helical" evidence="1">
    <location>
        <begin position="40"/>
        <end position="60"/>
    </location>
</feature>
<gene>
    <name evidence="2" type="ORF">HSB1_32300</name>
</gene>
<dbReference type="EMBL" id="ALJD01000009">
    <property type="protein sequence ID" value="EJN57813.1"/>
    <property type="molecule type" value="Genomic_DNA"/>
</dbReference>
<reference evidence="2 3" key="1">
    <citation type="journal article" date="2012" name="J. Bacteriol.">
        <title>Draft Genome Sequence of the Extremely Halophilic Archaeon Halogranum salarium B-1T.</title>
        <authorList>
            <person name="Kim K.K."/>
            <person name="Lee K.C."/>
            <person name="Lee J.S."/>
        </authorList>
    </citation>
    <scope>NUCLEOTIDE SEQUENCE [LARGE SCALE GENOMIC DNA]</scope>
    <source>
        <strain evidence="2 3">B-1</strain>
    </source>
</reference>
<protein>
    <submittedName>
        <fullName evidence="2">Uncharacterized protein</fullName>
    </submittedName>
</protein>
<dbReference type="eggNOG" id="ENOG502N5KR">
    <property type="taxonomic scope" value="Archaea"/>
</dbReference>